<dbReference type="EMBL" id="CVRI01000001">
    <property type="protein sequence ID" value="CRK86201.1"/>
    <property type="molecule type" value="Genomic_DNA"/>
</dbReference>
<sequence>MIFPNFSIRQKLLMIINTLVLILVFASCSFLYYYFSINAIISTFVNKTPNNVHLVRNDASSNHNIANANIRISSHRRSQELDRSTEETVDDTIYIDNDNYGDDNYDNSGNFGNQVGERPNEIPVTAPITIIGRPIEQNQPDDDFYYENYDDDSETDDEDIVSSGDGKIIVNVKKPLKNRNAPPEPAYIENVYSVSSEIVSNLKSQYGTENVKQINKPDRDDVASGYEKDDSIDDEWQVTNAKGRRLIGNNKKLVERSQQLLCESGRTGELCRMLFKSTAG</sequence>
<organism evidence="2 3">
    <name type="scientific">Clunio marinus</name>
    <dbReference type="NCBI Taxonomy" id="568069"/>
    <lineage>
        <taxon>Eukaryota</taxon>
        <taxon>Metazoa</taxon>
        <taxon>Ecdysozoa</taxon>
        <taxon>Arthropoda</taxon>
        <taxon>Hexapoda</taxon>
        <taxon>Insecta</taxon>
        <taxon>Pterygota</taxon>
        <taxon>Neoptera</taxon>
        <taxon>Endopterygota</taxon>
        <taxon>Diptera</taxon>
        <taxon>Nematocera</taxon>
        <taxon>Chironomoidea</taxon>
        <taxon>Chironomidae</taxon>
        <taxon>Clunio</taxon>
    </lineage>
</organism>
<proteinExistence type="predicted"/>
<accession>A0A1J1HIU3</accession>
<keyword evidence="1" id="KW-0472">Membrane</keyword>
<evidence type="ECO:0000313" key="3">
    <source>
        <dbReference type="Proteomes" id="UP000183832"/>
    </source>
</evidence>
<dbReference type="Proteomes" id="UP000183832">
    <property type="component" value="Unassembled WGS sequence"/>
</dbReference>
<reference evidence="2 3" key="1">
    <citation type="submission" date="2015-04" db="EMBL/GenBank/DDBJ databases">
        <authorList>
            <person name="Syromyatnikov M.Y."/>
            <person name="Popov V.N."/>
        </authorList>
    </citation>
    <scope>NUCLEOTIDE SEQUENCE [LARGE SCALE GENOMIC DNA]</scope>
</reference>
<keyword evidence="3" id="KW-1185">Reference proteome</keyword>
<evidence type="ECO:0000256" key="1">
    <source>
        <dbReference type="SAM" id="Phobius"/>
    </source>
</evidence>
<gene>
    <name evidence="2" type="ORF">CLUMA_CG000037</name>
</gene>
<keyword evidence="1" id="KW-1133">Transmembrane helix</keyword>
<evidence type="ECO:0000313" key="2">
    <source>
        <dbReference type="EMBL" id="CRK86201.1"/>
    </source>
</evidence>
<name>A0A1J1HIU3_9DIPT</name>
<dbReference type="OrthoDB" id="10406231at2759"/>
<protein>
    <submittedName>
        <fullName evidence="2">CLUMA_CG000037, isoform A</fullName>
    </submittedName>
</protein>
<keyword evidence="1" id="KW-0812">Transmembrane</keyword>
<dbReference type="AlphaFoldDB" id="A0A1J1HIU3"/>
<feature type="transmembrane region" description="Helical" evidence="1">
    <location>
        <begin position="12"/>
        <end position="35"/>
    </location>
</feature>